<comment type="caution">
    <text evidence="3">The sequence shown here is derived from an EMBL/GenBank/DDBJ whole genome shotgun (WGS) entry which is preliminary data.</text>
</comment>
<dbReference type="AlphaFoldDB" id="A0A0N8W0C9"/>
<keyword evidence="1" id="KW-1133">Transmembrane helix</keyword>
<evidence type="ECO:0000313" key="4">
    <source>
        <dbReference type="Proteomes" id="UP000050488"/>
    </source>
</evidence>
<gene>
    <name evidence="3" type="ORF">Clow_01266</name>
</gene>
<accession>A0A0N8W0C9</accession>
<keyword evidence="1" id="KW-0472">Membrane</keyword>
<proteinExistence type="predicted"/>
<evidence type="ECO:0000259" key="2">
    <source>
        <dbReference type="Pfam" id="PF08044"/>
    </source>
</evidence>
<dbReference type="Pfam" id="PF08044">
    <property type="entry name" value="DUF1707"/>
    <property type="match status" value="1"/>
</dbReference>
<reference evidence="3 4" key="1">
    <citation type="submission" date="2015-10" db="EMBL/GenBank/DDBJ databases">
        <title>Corynebacteirum lowii and Corynebacterium oculi species nova, derived from human clinical disease and and emended description of Corynebacterium mastiditis.</title>
        <authorList>
            <person name="Bernard K."/>
            <person name="Pacheco A.L."/>
            <person name="Mcdougall C."/>
            <person name="Burtx T."/>
            <person name="Weibe D."/>
            <person name="Tyler S."/>
            <person name="Olson A.B."/>
            <person name="Cnockaert M."/>
            <person name="Eguchi H."/>
            <person name="Kuwahara T."/>
            <person name="Nakayama-Imaohji H."/>
            <person name="Boudewijins M."/>
            <person name="Van Hoecke F."/>
            <person name="Bernier A.-M."/>
            <person name="Vandamme P."/>
        </authorList>
    </citation>
    <scope>NUCLEOTIDE SEQUENCE [LARGE SCALE GENOMIC DNA]</scope>
    <source>
        <strain evidence="3 4">NML 130206</strain>
    </source>
</reference>
<organism evidence="3 4">
    <name type="scientific">Corynebacterium lowii</name>
    <dbReference type="NCBI Taxonomy" id="1544413"/>
    <lineage>
        <taxon>Bacteria</taxon>
        <taxon>Bacillati</taxon>
        <taxon>Actinomycetota</taxon>
        <taxon>Actinomycetes</taxon>
        <taxon>Mycobacteriales</taxon>
        <taxon>Corynebacteriaceae</taxon>
        <taxon>Corynebacterium</taxon>
    </lineage>
</organism>
<keyword evidence="1" id="KW-0812">Transmembrane</keyword>
<dbReference type="Proteomes" id="UP000050488">
    <property type="component" value="Unassembled WGS sequence"/>
</dbReference>
<dbReference type="STRING" id="1544413.Clow_01266"/>
<evidence type="ECO:0000256" key="1">
    <source>
        <dbReference type="SAM" id="Phobius"/>
    </source>
</evidence>
<dbReference type="EMBL" id="LKEV01000003">
    <property type="protein sequence ID" value="KQB86346.1"/>
    <property type="molecule type" value="Genomic_DNA"/>
</dbReference>
<keyword evidence="4" id="KW-1185">Reference proteome</keyword>
<evidence type="ECO:0000313" key="3">
    <source>
        <dbReference type="EMBL" id="KQB86346.1"/>
    </source>
</evidence>
<name>A0A0N8W0C9_9CORY</name>
<sequence>MANPAENIRVGDKERSEALDALGEHFVRGFIDAAEFEERTGQAAAARTQGELAVLFSDLPELEAEETASGESSAQKELDLVLERGRKVKVMDGIIWTAAIAGLLVGHFVFHWDYLWVAFVIAGVASAGARMIYSFGDEDEELFEKLKEEEKKERSDRLRIAAKRRRELGR</sequence>
<feature type="domain" description="DUF1707" evidence="2">
    <location>
        <begin position="8"/>
        <end position="60"/>
    </location>
</feature>
<dbReference type="OrthoDB" id="3534574at2"/>
<dbReference type="InterPro" id="IPR012551">
    <property type="entry name" value="DUF1707_SHOCT-like"/>
</dbReference>
<protein>
    <recommendedName>
        <fullName evidence="2">DUF1707 domain-containing protein</fullName>
    </recommendedName>
</protein>
<dbReference type="PATRIC" id="fig|1544413.3.peg.1274"/>
<feature type="transmembrane region" description="Helical" evidence="1">
    <location>
        <begin position="93"/>
        <end position="110"/>
    </location>
</feature>
<dbReference type="RefSeq" id="WP_055177797.1">
    <property type="nucleotide sequence ID" value="NZ_JAUSQY010000001.1"/>
</dbReference>
<feature type="transmembrane region" description="Helical" evidence="1">
    <location>
        <begin position="116"/>
        <end position="136"/>
    </location>
</feature>